<dbReference type="Proteomes" id="UP000549394">
    <property type="component" value="Unassembled WGS sequence"/>
</dbReference>
<comment type="caution">
    <text evidence="1">The sequence shown here is derived from an EMBL/GenBank/DDBJ whole genome shotgun (WGS) entry which is preliminary data.</text>
</comment>
<proteinExistence type="predicted"/>
<dbReference type="AlphaFoldDB" id="A0A7I8VWE8"/>
<name>A0A7I8VWE8_9ANNE</name>
<protein>
    <submittedName>
        <fullName evidence="1">DgyrCDS9236</fullName>
    </submittedName>
</protein>
<evidence type="ECO:0000313" key="1">
    <source>
        <dbReference type="EMBL" id="CAD5120673.1"/>
    </source>
</evidence>
<reference evidence="1 2" key="1">
    <citation type="submission" date="2020-08" db="EMBL/GenBank/DDBJ databases">
        <authorList>
            <person name="Hejnol A."/>
        </authorList>
    </citation>
    <scope>NUCLEOTIDE SEQUENCE [LARGE SCALE GENOMIC DNA]</scope>
</reference>
<dbReference type="EMBL" id="CAJFCJ010000013">
    <property type="protein sequence ID" value="CAD5120673.1"/>
    <property type="molecule type" value="Genomic_DNA"/>
</dbReference>
<accession>A0A7I8VWE8</accession>
<organism evidence="1 2">
    <name type="scientific">Dimorphilus gyrociliatus</name>
    <dbReference type="NCBI Taxonomy" id="2664684"/>
    <lineage>
        <taxon>Eukaryota</taxon>
        <taxon>Metazoa</taxon>
        <taxon>Spiralia</taxon>
        <taxon>Lophotrochozoa</taxon>
        <taxon>Annelida</taxon>
        <taxon>Polychaeta</taxon>
        <taxon>Polychaeta incertae sedis</taxon>
        <taxon>Dinophilidae</taxon>
        <taxon>Dimorphilus</taxon>
    </lineage>
</organism>
<keyword evidence="2" id="KW-1185">Reference proteome</keyword>
<sequence>MIISIPYIGRFPVLRGMKTFFVLTFFSLPLLIGNRNKFENNKDSLLAQQASLKFYAARIGISSEKIKNLRKSGIIESMKTVLTTPLNSFLEIVDETQALLIVDHAELYAFLYLDVLSSPDYESNHDDSVSEKEIRKSDGSKTSLKRQIRLKNWWRKRRQRRARILHLNRMKKIFRVD</sequence>
<gene>
    <name evidence="1" type="ORF">DGYR_LOCUS8737</name>
</gene>
<evidence type="ECO:0000313" key="2">
    <source>
        <dbReference type="Proteomes" id="UP000549394"/>
    </source>
</evidence>